<name>A0A2W4X2J5_9CYAN</name>
<evidence type="ECO:0000313" key="2">
    <source>
        <dbReference type="EMBL" id="PZO48429.1"/>
    </source>
</evidence>
<reference evidence="2 3" key="2">
    <citation type="submission" date="2018-06" db="EMBL/GenBank/DDBJ databases">
        <title>Metagenomic assembly of (sub)arctic Cyanobacteria and their associated microbiome from non-axenic cultures.</title>
        <authorList>
            <person name="Baurain D."/>
        </authorList>
    </citation>
    <scope>NUCLEOTIDE SEQUENCE [LARGE SCALE GENOMIC DNA]</scope>
    <source>
        <strain evidence="2">ULC027bin1</strain>
    </source>
</reference>
<evidence type="ECO:0000313" key="3">
    <source>
        <dbReference type="Proteomes" id="UP000249794"/>
    </source>
</evidence>
<sequence length="219" mass="24543">MANVWAIHSVGDSLVTYLRNSYNTFIDQNAPDDSSLPNPVPECRFSLLSSPAFDDMESALEGEHQLSLYLYRINVNEHLRNLRQGGEFPQKQVPLSLDLHYLMTVWSKSALAEQLIIAWAMRQMQATPVLDRSYLSAQANWGTEEMVQIIPAELTHEDMMRIWDALKPAYRLSFGYVARVVRIESDVSETGLPVVATQFGLGAANGAVDTVETRLGVLQ</sequence>
<gene>
    <name evidence="2" type="ORF">DCF15_17920</name>
</gene>
<reference evidence="3" key="1">
    <citation type="submission" date="2018-04" db="EMBL/GenBank/DDBJ databases">
        <authorList>
            <person name="Cornet L."/>
        </authorList>
    </citation>
    <scope>NUCLEOTIDE SEQUENCE [LARGE SCALE GENOMIC DNA]</scope>
</reference>
<dbReference type="InterPro" id="IPR025351">
    <property type="entry name" value="Pvc16_N"/>
</dbReference>
<proteinExistence type="predicted"/>
<dbReference type="AlphaFoldDB" id="A0A2W4X2J5"/>
<dbReference type="EMBL" id="QBMP01000239">
    <property type="protein sequence ID" value="PZO48429.1"/>
    <property type="molecule type" value="Genomic_DNA"/>
</dbReference>
<organism evidence="2 3">
    <name type="scientific">Phormidesmis priestleyi</name>
    <dbReference type="NCBI Taxonomy" id="268141"/>
    <lineage>
        <taxon>Bacteria</taxon>
        <taxon>Bacillati</taxon>
        <taxon>Cyanobacteriota</taxon>
        <taxon>Cyanophyceae</taxon>
        <taxon>Leptolyngbyales</taxon>
        <taxon>Leptolyngbyaceae</taxon>
        <taxon>Phormidesmis</taxon>
    </lineage>
</organism>
<accession>A0A2W4X2J5</accession>
<dbReference type="Pfam" id="PF14065">
    <property type="entry name" value="Pvc16_N"/>
    <property type="match status" value="1"/>
</dbReference>
<dbReference type="Proteomes" id="UP000249794">
    <property type="component" value="Unassembled WGS sequence"/>
</dbReference>
<feature type="domain" description="Pvc16 N-terminal" evidence="1">
    <location>
        <begin position="18"/>
        <end position="195"/>
    </location>
</feature>
<evidence type="ECO:0000259" key="1">
    <source>
        <dbReference type="Pfam" id="PF14065"/>
    </source>
</evidence>
<comment type="caution">
    <text evidence="2">The sequence shown here is derived from an EMBL/GenBank/DDBJ whole genome shotgun (WGS) entry which is preliminary data.</text>
</comment>
<protein>
    <submittedName>
        <fullName evidence="2">DUF4255 domain-containing protein</fullName>
    </submittedName>
</protein>